<dbReference type="PANTHER" id="PTHR21446:SF13">
    <property type="entry name" value="DUF3504 DOMAIN-CONTAINING PROTEIN"/>
    <property type="match status" value="1"/>
</dbReference>
<dbReference type="EMBL" id="CACRXK020016681">
    <property type="protein sequence ID" value="CAB4030168.1"/>
    <property type="molecule type" value="Genomic_DNA"/>
</dbReference>
<sequence>MESDDESFYITQNSFRQNAANENDLDPSFFEWIGNVSYTPPQDEKKEISSGIQENAALPIIRKIALVSDEELKRRQEDRIPEKTKSNTAWCLRTWTEWAKQRSAIRSSLCINERYKVVNADILLEQEEEELCYWLSKFIVEVRQKKNPGMPYPPNTLYQLACGIQRHLESLR</sequence>
<comment type="caution">
    <text evidence="2">The sequence shown here is derived from an EMBL/GenBank/DDBJ whole genome shotgun (WGS) entry which is preliminary data.</text>
</comment>
<proteinExistence type="predicted"/>
<dbReference type="InterPro" id="IPR057926">
    <property type="entry name" value="QRICH1_dom"/>
</dbReference>
<protein>
    <recommendedName>
        <fullName evidence="1">QRICH1-like domain-containing protein</fullName>
    </recommendedName>
</protein>
<evidence type="ECO:0000259" key="1">
    <source>
        <dbReference type="Pfam" id="PF25561"/>
    </source>
</evidence>
<reference evidence="2" key="1">
    <citation type="submission" date="2020-04" db="EMBL/GenBank/DDBJ databases">
        <authorList>
            <person name="Alioto T."/>
            <person name="Alioto T."/>
            <person name="Gomez Garrido J."/>
        </authorList>
    </citation>
    <scope>NUCLEOTIDE SEQUENCE</scope>
    <source>
        <strain evidence="2">A484AB</strain>
    </source>
</reference>
<dbReference type="OrthoDB" id="5988795at2759"/>
<dbReference type="Proteomes" id="UP001152795">
    <property type="component" value="Unassembled WGS sequence"/>
</dbReference>
<keyword evidence="3" id="KW-1185">Reference proteome</keyword>
<dbReference type="PANTHER" id="PTHR21446">
    <property type="entry name" value="DUF3504 DOMAIN-CONTAINING PROTEIN"/>
    <property type="match status" value="1"/>
</dbReference>
<evidence type="ECO:0000313" key="3">
    <source>
        <dbReference type="Proteomes" id="UP001152795"/>
    </source>
</evidence>
<dbReference type="AlphaFoldDB" id="A0A6S7JH60"/>
<name>A0A6S7JH60_PARCT</name>
<organism evidence="2 3">
    <name type="scientific">Paramuricea clavata</name>
    <name type="common">Red gorgonian</name>
    <name type="synonym">Violescent sea-whip</name>
    <dbReference type="NCBI Taxonomy" id="317549"/>
    <lineage>
        <taxon>Eukaryota</taxon>
        <taxon>Metazoa</taxon>
        <taxon>Cnidaria</taxon>
        <taxon>Anthozoa</taxon>
        <taxon>Octocorallia</taxon>
        <taxon>Malacalcyonacea</taxon>
        <taxon>Plexauridae</taxon>
        <taxon>Paramuricea</taxon>
    </lineage>
</organism>
<dbReference type="Pfam" id="PF25561">
    <property type="entry name" value="QRICH1"/>
    <property type="match status" value="1"/>
</dbReference>
<dbReference type="InterPro" id="IPR052787">
    <property type="entry name" value="MAVS"/>
</dbReference>
<evidence type="ECO:0000313" key="2">
    <source>
        <dbReference type="EMBL" id="CAB4030168.1"/>
    </source>
</evidence>
<gene>
    <name evidence="2" type="ORF">PACLA_8A058028</name>
</gene>
<feature type="domain" description="QRICH1-like" evidence="1">
    <location>
        <begin position="87"/>
        <end position="169"/>
    </location>
</feature>
<accession>A0A6S7JH60</accession>